<evidence type="ECO:0000313" key="3">
    <source>
        <dbReference type="Proteomes" id="UP000503540"/>
    </source>
</evidence>
<protein>
    <submittedName>
        <fullName evidence="2">Nuclear transport factor 2 family protein</fullName>
    </submittedName>
</protein>
<sequence length="123" mass="14070">MDRKAVEKWVDGYERAWRAAGTDGLADLFAPEAGYLIAPWAEPILGLAAIAEFWDDEREGPDEDFTMESEVVAVEGETAVVRVEVEYGGAAPIRWRDMWILRFNESERCIWFEEWAFPPDPTN</sequence>
<gene>
    <name evidence="2" type="ORF">F5544_36945</name>
</gene>
<reference evidence="2 3" key="1">
    <citation type="journal article" date="2019" name="ACS Chem. Biol.">
        <title>Identification and Mobilization of a Cryptic Antibiotic Biosynthesis Gene Locus from a Human-Pathogenic Nocardia Isolate.</title>
        <authorList>
            <person name="Herisse M."/>
            <person name="Ishida K."/>
            <person name="Porter J.L."/>
            <person name="Howden B."/>
            <person name="Hertweck C."/>
            <person name="Stinear T.P."/>
            <person name="Pidot S.J."/>
        </authorList>
    </citation>
    <scope>NUCLEOTIDE SEQUENCE [LARGE SCALE GENOMIC DNA]</scope>
    <source>
        <strain evidence="2 3">AUSMDU00012717</strain>
    </source>
</reference>
<accession>A0A6G9YQ52</accession>
<organism evidence="2 3">
    <name type="scientific">Nocardia arthritidis</name>
    <dbReference type="NCBI Taxonomy" id="228602"/>
    <lineage>
        <taxon>Bacteria</taxon>
        <taxon>Bacillati</taxon>
        <taxon>Actinomycetota</taxon>
        <taxon>Actinomycetes</taxon>
        <taxon>Mycobacteriales</taxon>
        <taxon>Nocardiaceae</taxon>
        <taxon>Nocardia</taxon>
    </lineage>
</organism>
<dbReference type="RefSeq" id="WP_167477504.1">
    <property type="nucleotide sequence ID" value="NZ_CP046172.1"/>
</dbReference>
<keyword evidence="3" id="KW-1185">Reference proteome</keyword>
<dbReference type="Gene3D" id="3.10.450.50">
    <property type="match status" value="1"/>
</dbReference>
<dbReference type="KEGG" id="nah:F5544_36945"/>
<proteinExistence type="predicted"/>
<dbReference type="InterPro" id="IPR037401">
    <property type="entry name" value="SnoaL-like"/>
</dbReference>
<dbReference type="SUPFAM" id="SSF54427">
    <property type="entry name" value="NTF2-like"/>
    <property type="match status" value="1"/>
</dbReference>
<dbReference type="InterPro" id="IPR032710">
    <property type="entry name" value="NTF2-like_dom_sf"/>
</dbReference>
<dbReference type="Pfam" id="PF12680">
    <property type="entry name" value="SnoaL_2"/>
    <property type="match status" value="1"/>
</dbReference>
<dbReference type="Proteomes" id="UP000503540">
    <property type="component" value="Chromosome"/>
</dbReference>
<name>A0A6G9YQ52_9NOCA</name>
<dbReference type="AlphaFoldDB" id="A0A6G9YQ52"/>
<evidence type="ECO:0000259" key="1">
    <source>
        <dbReference type="Pfam" id="PF12680"/>
    </source>
</evidence>
<evidence type="ECO:0000313" key="2">
    <source>
        <dbReference type="EMBL" id="QIS15217.1"/>
    </source>
</evidence>
<dbReference type="EMBL" id="CP046172">
    <property type="protein sequence ID" value="QIS15217.1"/>
    <property type="molecule type" value="Genomic_DNA"/>
</dbReference>
<feature type="domain" description="SnoaL-like" evidence="1">
    <location>
        <begin position="13"/>
        <end position="104"/>
    </location>
</feature>